<keyword evidence="2" id="KW-1185">Reference proteome</keyword>
<organism evidence="1 2">
    <name type="scientific">Jiangella ureilytica</name>
    <dbReference type="NCBI Taxonomy" id="2530374"/>
    <lineage>
        <taxon>Bacteria</taxon>
        <taxon>Bacillati</taxon>
        <taxon>Actinomycetota</taxon>
        <taxon>Actinomycetes</taxon>
        <taxon>Jiangellales</taxon>
        <taxon>Jiangellaceae</taxon>
        <taxon>Jiangella</taxon>
    </lineage>
</organism>
<comment type="caution">
    <text evidence="1">The sequence shown here is derived from an EMBL/GenBank/DDBJ whole genome shotgun (WGS) entry which is preliminary data.</text>
</comment>
<proteinExistence type="predicted"/>
<accession>A0A4R4RF78</accession>
<sequence>MMEELDALVGVWRSAGETVDDPVVHIEGSDVYEWLPGRHFLVHHVDVSVDGRRYQALEMFGAEADAVVARAYDSDGVTGTMTVGTPEHGVVTLTGPDTRARLVVAGDGASMAARWDRLDDGAWRHWMDMRFTRESSTRSPAAARP</sequence>
<dbReference type="Proteomes" id="UP000295621">
    <property type="component" value="Unassembled WGS sequence"/>
</dbReference>
<dbReference type="EMBL" id="SMKL01000081">
    <property type="protein sequence ID" value="TDC47132.1"/>
    <property type="molecule type" value="Genomic_DNA"/>
</dbReference>
<dbReference type="OrthoDB" id="8481162at2"/>
<dbReference type="AlphaFoldDB" id="A0A4R4RF78"/>
<reference evidence="1 2" key="1">
    <citation type="submission" date="2019-02" db="EMBL/GenBank/DDBJ databases">
        <title>Draft genome sequences of novel Actinobacteria.</title>
        <authorList>
            <person name="Sahin N."/>
            <person name="Ay H."/>
            <person name="Saygin H."/>
        </authorList>
    </citation>
    <scope>NUCLEOTIDE SEQUENCE [LARGE SCALE GENOMIC DNA]</scope>
    <source>
        <strain evidence="1 2">KC603</strain>
    </source>
</reference>
<name>A0A4R4RF78_9ACTN</name>
<protein>
    <recommendedName>
        <fullName evidence="3">DUF1579 domain-containing protein</fullName>
    </recommendedName>
</protein>
<dbReference type="RefSeq" id="WP_131987577.1">
    <property type="nucleotide sequence ID" value="NZ_SMKL01000081.1"/>
</dbReference>
<gene>
    <name evidence="1" type="ORF">E1212_25095</name>
</gene>
<evidence type="ECO:0000313" key="2">
    <source>
        <dbReference type="Proteomes" id="UP000295621"/>
    </source>
</evidence>
<evidence type="ECO:0000313" key="1">
    <source>
        <dbReference type="EMBL" id="TDC47132.1"/>
    </source>
</evidence>
<evidence type="ECO:0008006" key="3">
    <source>
        <dbReference type="Google" id="ProtNLM"/>
    </source>
</evidence>